<evidence type="ECO:0000256" key="1">
    <source>
        <dbReference type="SAM" id="SignalP"/>
    </source>
</evidence>
<dbReference type="EMBL" id="RARA01000027">
    <property type="protein sequence ID" value="ROT46946.1"/>
    <property type="molecule type" value="Genomic_DNA"/>
</dbReference>
<dbReference type="AlphaFoldDB" id="A0A3N2QAW6"/>
<keyword evidence="1" id="KW-0732">Signal</keyword>
<keyword evidence="3" id="KW-1185">Reference proteome</keyword>
<evidence type="ECO:0000313" key="2">
    <source>
        <dbReference type="EMBL" id="ROT46946.1"/>
    </source>
</evidence>
<dbReference type="RefSeq" id="WP_123663590.1">
    <property type="nucleotide sequence ID" value="NZ_RARA01000027.1"/>
</dbReference>
<feature type="signal peptide" evidence="1">
    <location>
        <begin position="1"/>
        <end position="23"/>
    </location>
</feature>
<name>A0A3N2QAW6_9BACT</name>
<accession>A0A3N2QAW6</accession>
<sequence length="174" mass="19528">MRKFIKIYGLVILCAFYTGHATAKGIATDVSKIDKSTNQYNNPIFGLVVEGGQGWRHTKHKSDAHVYGSVRGYIGKLIPICSSYYLNLIIGTGFERIYTGGWMVCLPIGYAMYFGQPKQSWFYSVTLKPGWDISAASRFCSCGLHIGYKRLSFGYYMGGSIYGFHMFDVAIDLF</sequence>
<evidence type="ECO:0000313" key="3">
    <source>
        <dbReference type="Proteomes" id="UP000270927"/>
    </source>
</evidence>
<evidence type="ECO:0008006" key="4">
    <source>
        <dbReference type="Google" id="ProtNLM"/>
    </source>
</evidence>
<reference evidence="2 3" key="1">
    <citation type="submission" date="2018-09" db="EMBL/GenBank/DDBJ databases">
        <title>Comparative Genomics of Wolbachia-Cardinium Dual Endosymbiosis in a Plant-Parasitic Nematode.</title>
        <authorList>
            <person name="Brown A.M.V."/>
            <person name="Wasala S.K."/>
            <person name="Howe D.K."/>
            <person name="Peetz A.B."/>
            <person name="Zasada I.A."/>
            <person name="Denver D.R."/>
        </authorList>
    </citation>
    <scope>NUCLEOTIDE SEQUENCE [LARGE SCALE GENOMIC DNA]</scope>
    <source>
        <strain evidence="2 3">Pp_1</strain>
    </source>
</reference>
<proteinExistence type="predicted"/>
<protein>
    <recommendedName>
        <fullName evidence="4">DUF3575 domain-containing protein</fullName>
    </recommendedName>
</protein>
<gene>
    <name evidence="2" type="ORF">EDM02_05205</name>
</gene>
<organism evidence="2 3">
    <name type="scientific">Candidatus Cardinium hertigii</name>
    <dbReference type="NCBI Taxonomy" id="247481"/>
    <lineage>
        <taxon>Bacteria</taxon>
        <taxon>Pseudomonadati</taxon>
        <taxon>Bacteroidota</taxon>
        <taxon>Cytophagia</taxon>
        <taxon>Cytophagales</taxon>
        <taxon>Amoebophilaceae</taxon>
        <taxon>Candidatus Cardinium</taxon>
    </lineage>
</organism>
<comment type="caution">
    <text evidence="2">The sequence shown here is derived from an EMBL/GenBank/DDBJ whole genome shotgun (WGS) entry which is preliminary data.</text>
</comment>
<dbReference type="Proteomes" id="UP000270927">
    <property type="component" value="Unassembled WGS sequence"/>
</dbReference>
<feature type="chain" id="PRO_5017932762" description="DUF3575 domain-containing protein" evidence="1">
    <location>
        <begin position="24"/>
        <end position="174"/>
    </location>
</feature>